<reference evidence="3" key="1">
    <citation type="submission" date="2016-10" db="EMBL/GenBank/DDBJ databases">
        <authorList>
            <person name="Varghese N."/>
            <person name="Submissions S."/>
        </authorList>
    </citation>
    <scope>NUCLEOTIDE SEQUENCE [LARGE SCALE GENOMIC DNA]</scope>
    <source>
        <strain evidence="3">CGMCC 1.8895</strain>
    </source>
</reference>
<dbReference type="STRING" id="576118.SAMN05216216_1516"/>
<dbReference type="Proteomes" id="UP000199008">
    <property type="component" value="Unassembled WGS sequence"/>
</dbReference>
<dbReference type="OrthoDB" id="9763644at2"/>
<proteinExistence type="predicted"/>
<accession>A0A1G9JI45</accession>
<protein>
    <recommendedName>
        <fullName evidence="1">DUF927 domain-containing protein</fullName>
    </recommendedName>
</protein>
<evidence type="ECO:0000259" key="1">
    <source>
        <dbReference type="Pfam" id="PF06048"/>
    </source>
</evidence>
<gene>
    <name evidence="2" type="ORF">SAMN05216216_1516</name>
</gene>
<dbReference type="RefSeq" id="WP_092988343.1">
    <property type="nucleotide sequence ID" value="NZ_FNFY01000051.1"/>
</dbReference>
<dbReference type="AlphaFoldDB" id="A0A1G9JI45"/>
<evidence type="ECO:0000313" key="2">
    <source>
        <dbReference type="EMBL" id="SDL37158.1"/>
    </source>
</evidence>
<dbReference type="InterPro" id="IPR009270">
    <property type="entry name" value="DUF927"/>
</dbReference>
<organism evidence="2 3">
    <name type="scientific">Lacicoccus qingdaonensis</name>
    <dbReference type="NCBI Taxonomy" id="576118"/>
    <lineage>
        <taxon>Bacteria</taxon>
        <taxon>Bacillati</taxon>
        <taxon>Bacillota</taxon>
        <taxon>Bacilli</taxon>
        <taxon>Bacillales</taxon>
        <taxon>Salinicoccaceae</taxon>
        <taxon>Lacicoccus</taxon>
    </lineage>
</organism>
<sequence length="512" mass="58792">MSQEVKIPFPFVAQADGLYKVIERKDGDINKYISRNVPLIHAKYRDVEFNHIYYEIHFKSDGKLIKTIEPASAIAKKSVLLDLAFKDLNINDNNAKDFIDYFSLFEKENKITIKNTVTRLGYINGRFYHNNNSSLEITTEHSAYKRILDAIHTKGSLEDYQRNVFNKVKGSKVASFMIYASLASILLDEFKVEPFVIDIAGSTSTGKTTVLKLAASVWGKYDDLVHSWNVTEVGIERLATITNSFPVILDDTQKANSQNIIKSIYQFTTGSSRVRGSIEGIKNNYKWSNIMFSSGEHSIVNHKGNAGGASARVITVSRTPFEKNDFREIYEGLNKYYGTIGLAFQKEYEQYKDYYQHLYNVVYESYCQQYTLNDVLSRLVRLMSIIHLSGFILDRIDGFESNVTEICNTIFEDIIEENKTVNMPELKLNEILSVLDTKRNTIQSNENQLLIHEVNAVNREDFIGVTKNFLKTIFEPYEIQQIIKEWGIEKYLVTDKDRVQKSVKIRTAVTVK</sequence>
<name>A0A1G9JI45_9BACL</name>
<evidence type="ECO:0000313" key="3">
    <source>
        <dbReference type="Proteomes" id="UP000199008"/>
    </source>
</evidence>
<keyword evidence="3" id="KW-1185">Reference proteome</keyword>
<dbReference type="Pfam" id="PF06048">
    <property type="entry name" value="DUF927"/>
    <property type="match status" value="1"/>
</dbReference>
<dbReference type="EMBL" id="FNFY01000051">
    <property type="protein sequence ID" value="SDL37158.1"/>
    <property type="molecule type" value="Genomic_DNA"/>
</dbReference>
<feature type="domain" description="DUF927" evidence="1">
    <location>
        <begin position="15"/>
        <end position="281"/>
    </location>
</feature>